<dbReference type="NCBIfam" id="TIGR01007">
    <property type="entry name" value="eps_fam"/>
    <property type="match status" value="1"/>
</dbReference>
<dbReference type="EC" id="2.7.10.2" evidence="4"/>
<evidence type="ECO:0000256" key="13">
    <source>
        <dbReference type="ARBA" id="ARBA00023136"/>
    </source>
</evidence>
<dbReference type="InterPro" id="IPR032807">
    <property type="entry name" value="GNVR"/>
</dbReference>
<accession>A0ABW5KKG2</accession>
<sequence length="788" mass="88873">MKTMNNWEDELTFEETKTDNKDLLTFIGRILRNWYWFVLCGLIGVALAFFYLRYTTPTYMVKAKLLVSDDKKGGGLLEPSALLDLSSLMGTKNSVDNEVEVLKTGDLLREAVLAERSFIGYFNAGQIHNVPVVHVPFHVLLLTDPDSISEGTILKVRRLTGDKLELSNTDTVFSTSYDEMFDLQGIGKVKLIKQDFNGSKDEVFGFSITPVRKAVGHLSQSLGVEVTNKNVSTIDLTLTEALPKRGEQILQTLIRKYVERNLHDKNVVADSTLSFISARLRSVTAELAQVENNISGYKKSTQLADISEQSKILLQTSAAYTKSLAETETQLAILDAISTYLHDDKSPRVVPSSIIPQDIAFNTFIPRYNELILQRDRLLLGNTVDNPMVRNIDKQLEGLRADMVTNIANSRKQLELAQQKQQQRSDQLTSQIAEVPSIERGFIDLARMQQIKQEQYLFLQQKWEETAIGRTANVPNSKVIDSPKAEEFPIAPKRKLMYALGLFLGLLMPLGTLYLKDMLNIRIRSVEDIQAKTTIPILGAIAHNTTQEQVVVSKTSRSPIAEQFRALRTNLEFVLQSGKTILFTSSMSGEGKSFIALNLAVTLALLDKRVVLMELDLRKPTLTAKLGLPAGKGFSHYVVRPEMDIESIITPSGKHELVDLIQAGAIPPNPAELLVLPRTQSLLNELKERYDYIIMDAPPVGLVTDAQLLNRYADVCLYVIRQDFTYKDQLYIPNDLEKKGKIKPIQFVINDLKAKGTYERQYGYGYGYGYGDYGQEKRQPWWKFWKQK</sequence>
<comment type="similarity">
    <text evidence="2">Belongs to the CpsD/CapB family.</text>
</comment>
<dbReference type="InterPro" id="IPR003856">
    <property type="entry name" value="LPS_length_determ_N"/>
</dbReference>
<evidence type="ECO:0000256" key="16">
    <source>
        <dbReference type="SAM" id="Coils"/>
    </source>
</evidence>
<keyword evidence="22" id="KW-1185">Reference proteome</keyword>
<feature type="transmembrane region" description="Helical" evidence="17">
    <location>
        <begin position="34"/>
        <end position="52"/>
    </location>
</feature>
<keyword evidence="16" id="KW-0175">Coiled coil</keyword>
<dbReference type="InterPro" id="IPR027417">
    <property type="entry name" value="P-loop_NTPase"/>
</dbReference>
<evidence type="ECO:0000313" key="21">
    <source>
        <dbReference type="EMBL" id="MFD2549464.1"/>
    </source>
</evidence>
<dbReference type="RefSeq" id="WP_380905781.1">
    <property type="nucleotide sequence ID" value="NZ_JBHUEG010000012.1"/>
</dbReference>
<dbReference type="PANTHER" id="PTHR32309">
    <property type="entry name" value="TYROSINE-PROTEIN KINASE"/>
    <property type="match status" value="1"/>
</dbReference>
<keyword evidence="13 17" id="KW-0472">Membrane</keyword>
<gene>
    <name evidence="21" type="ORF">ACFSR5_17580</name>
</gene>
<evidence type="ECO:0000256" key="10">
    <source>
        <dbReference type="ARBA" id="ARBA00022777"/>
    </source>
</evidence>
<comment type="similarity">
    <text evidence="3">Belongs to the etk/wzc family.</text>
</comment>
<keyword evidence="8 17" id="KW-0812">Transmembrane</keyword>
<dbReference type="CDD" id="cd05387">
    <property type="entry name" value="BY-kinase"/>
    <property type="match status" value="1"/>
</dbReference>
<evidence type="ECO:0000313" key="22">
    <source>
        <dbReference type="Proteomes" id="UP001597545"/>
    </source>
</evidence>
<proteinExistence type="inferred from homology"/>
<dbReference type="SUPFAM" id="SSF52540">
    <property type="entry name" value="P-loop containing nucleoside triphosphate hydrolases"/>
    <property type="match status" value="1"/>
</dbReference>
<comment type="subcellular location">
    <subcellularLocation>
        <location evidence="1">Cell inner membrane</location>
        <topology evidence="1">Multi-pass membrane protein</topology>
    </subcellularLocation>
</comment>
<protein>
    <recommendedName>
        <fullName evidence="4">non-specific protein-tyrosine kinase</fullName>
        <ecNumber evidence="4">2.7.10.2</ecNumber>
    </recommendedName>
</protein>
<keyword evidence="6" id="KW-0997">Cell inner membrane</keyword>
<dbReference type="EMBL" id="JBHULR010000015">
    <property type="protein sequence ID" value="MFD2549464.1"/>
    <property type="molecule type" value="Genomic_DNA"/>
</dbReference>
<evidence type="ECO:0000256" key="9">
    <source>
        <dbReference type="ARBA" id="ARBA00022741"/>
    </source>
</evidence>
<evidence type="ECO:0000256" key="8">
    <source>
        <dbReference type="ARBA" id="ARBA00022692"/>
    </source>
</evidence>
<evidence type="ECO:0000256" key="3">
    <source>
        <dbReference type="ARBA" id="ARBA00008883"/>
    </source>
</evidence>
<evidence type="ECO:0000256" key="12">
    <source>
        <dbReference type="ARBA" id="ARBA00022989"/>
    </source>
</evidence>
<feature type="transmembrane region" description="Helical" evidence="17">
    <location>
        <begin position="496"/>
        <end position="515"/>
    </location>
</feature>
<keyword evidence="10" id="KW-0418">Kinase</keyword>
<evidence type="ECO:0000259" key="19">
    <source>
        <dbReference type="Pfam" id="PF13614"/>
    </source>
</evidence>
<keyword evidence="12 17" id="KW-1133">Transmembrane helix</keyword>
<dbReference type="InterPro" id="IPR050445">
    <property type="entry name" value="Bact_polysacc_biosynth/exp"/>
</dbReference>
<evidence type="ECO:0000256" key="15">
    <source>
        <dbReference type="ARBA" id="ARBA00051245"/>
    </source>
</evidence>
<dbReference type="Pfam" id="PF13807">
    <property type="entry name" value="GNVR"/>
    <property type="match status" value="1"/>
</dbReference>
<name>A0ABW5KKG2_9SPHI</name>
<dbReference type="PANTHER" id="PTHR32309:SF13">
    <property type="entry name" value="FERRIC ENTEROBACTIN TRANSPORT PROTEIN FEPE"/>
    <property type="match status" value="1"/>
</dbReference>
<evidence type="ECO:0000256" key="6">
    <source>
        <dbReference type="ARBA" id="ARBA00022519"/>
    </source>
</evidence>
<evidence type="ECO:0000256" key="4">
    <source>
        <dbReference type="ARBA" id="ARBA00011903"/>
    </source>
</evidence>
<dbReference type="Pfam" id="PF13614">
    <property type="entry name" value="AAA_31"/>
    <property type="match status" value="1"/>
</dbReference>
<evidence type="ECO:0000256" key="7">
    <source>
        <dbReference type="ARBA" id="ARBA00022679"/>
    </source>
</evidence>
<comment type="catalytic activity">
    <reaction evidence="15">
        <text>L-tyrosyl-[protein] + ATP = O-phospho-L-tyrosyl-[protein] + ADP + H(+)</text>
        <dbReference type="Rhea" id="RHEA:10596"/>
        <dbReference type="Rhea" id="RHEA-COMP:10136"/>
        <dbReference type="Rhea" id="RHEA-COMP:20101"/>
        <dbReference type="ChEBI" id="CHEBI:15378"/>
        <dbReference type="ChEBI" id="CHEBI:30616"/>
        <dbReference type="ChEBI" id="CHEBI:46858"/>
        <dbReference type="ChEBI" id="CHEBI:61978"/>
        <dbReference type="ChEBI" id="CHEBI:456216"/>
        <dbReference type="EC" id="2.7.10.2"/>
    </reaction>
</comment>
<keyword evidence="9" id="KW-0547">Nucleotide-binding</keyword>
<organism evidence="21 22">
    <name type="scientific">Sphingobacterium suaedae</name>
    <dbReference type="NCBI Taxonomy" id="1686402"/>
    <lineage>
        <taxon>Bacteria</taxon>
        <taxon>Pseudomonadati</taxon>
        <taxon>Bacteroidota</taxon>
        <taxon>Sphingobacteriia</taxon>
        <taxon>Sphingobacteriales</taxon>
        <taxon>Sphingobacteriaceae</taxon>
        <taxon>Sphingobacterium</taxon>
    </lineage>
</organism>
<keyword evidence="11" id="KW-0067">ATP-binding</keyword>
<keyword evidence="14" id="KW-0829">Tyrosine-protein kinase</keyword>
<feature type="domain" description="Polysaccharide chain length determinant N-terminal" evidence="18">
    <location>
        <begin position="22"/>
        <end position="111"/>
    </location>
</feature>
<evidence type="ECO:0000256" key="14">
    <source>
        <dbReference type="ARBA" id="ARBA00023137"/>
    </source>
</evidence>
<keyword evidence="7" id="KW-0808">Transferase</keyword>
<evidence type="ECO:0000256" key="1">
    <source>
        <dbReference type="ARBA" id="ARBA00004429"/>
    </source>
</evidence>
<evidence type="ECO:0000259" key="18">
    <source>
        <dbReference type="Pfam" id="PF02706"/>
    </source>
</evidence>
<dbReference type="Proteomes" id="UP001597545">
    <property type="component" value="Unassembled WGS sequence"/>
</dbReference>
<feature type="domain" description="Tyrosine-protein kinase G-rich" evidence="20">
    <location>
        <begin position="439"/>
        <end position="517"/>
    </location>
</feature>
<evidence type="ECO:0000256" key="5">
    <source>
        <dbReference type="ARBA" id="ARBA00022475"/>
    </source>
</evidence>
<evidence type="ECO:0000256" key="17">
    <source>
        <dbReference type="SAM" id="Phobius"/>
    </source>
</evidence>
<dbReference type="Gene3D" id="3.40.50.300">
    <property type="entry name" value="P-loop containing nucleotide triphosphate hydrolases"/>
    <property type="match status" value="1"/>
</dbReference>
<feature type="coiled-coil region" evidence="16">
    <location>
        <begin position="273"/>
        <end position="300"/>
    </location>
</feature>
<evidence type="ECO:0000256" key="2">
    <source>
        <dbReference type="ARBA" id="ARBA00007316"/>
    </source>
</evidence>
<comment type="caution">
    <text evidence="21">The sequence shown here is derived from an EMBL/GenBank/DDBJ whole genome shotgun (WGS) entry which is preliminary data.</text>
</comment>
<evidence type="ECO:0000256" key="11">
    <source>
        <dbReference type="ARBA" id="ARBA00022840"/>
    </source>
</evidence>
<dbReference type="Pfam" id="PF02706">
    <property type="entry name" value="Wzz"/>
    <property type="match status" value="1"/>
</dbReference>
<reference evidence="22" key="1">
    <citation type="journal article" date="2019" name="Int. J. Syst. Evol. Microbiol.">
        <title>The Global Catalogue of Microorganisms (GCM) 10K type strain sequencing project: providing services to taxonomists for standard genome sequencing and annotation.</title>
        <authorList>
            <consortium name="The Broad Institute Genomics Platform"/>
            <consortium name="The Broad Institute Genome Sequencing Center for Infectious Disease"/>
            <person name="Wu L."/>
            <person name="Ma J."/>
        </authorList>
    </citation>
    <scope>NUCLEOTIDE SEQUENCE [LARGE SCALE GENOMIC DNA]</scope>
    <source>
        <strain evidence="22">KCTC 42662</strain>
    </source>
</reference>
<evidence type="ECO:0000259" key="20">
    <source>
        <dbReference type="Pfam" id="PF13807"/>
    </source>
</evidence>
<feature type="domain" description="AAA" evidence="19">
    <location>
        <begin position="579"/>
        <end position="709"/>
    </location>
</feature>
<keyword evidence="5" id="KW-1003">Cell membrane</keyword>
<dbReference type="InterPro" id="IPR025669">
    <property type="entry name" value="AAA_dom"/>
</dbReference>
<dbReference type="InterPro" id="IPR005702">
    <property type="entry name" value="Wzc-like_C"/>
</dbReference>